<dbReference type="InterPro" id="IPR019452">
    <property type="entry name" value="VPS39/TGF_beta_rcpt-assoc_1"/>
</dbReference>
<proteinExistence type="inferred from homology"/>
<evidence type="ECO:0000256" key="2">
    <source>
        <dbReference type="ARBA" id="ARBA00023136"/>
    </source>
</evidence>
<comment type="subcellular location">
    <subcellularLocation>
        <location evidence="1">Endomembrane system</location>
        <topology evidence="1">Peripheral membrane protein</topology>
    </subcellularLocation>
</comment>
<reference evidence="7" key="1">
    <citation type="submission" date="2015-01" db="EMBL/GenBank/DDBJ databases">
        <authorList>
            <person name="Aksoy S."/>
            <person name="Warren W."/>
            <person name="Wilson R.K."/>
        </authorList>
    </citation>
    <scope>NUCLEOTIDE SEQUENCE [LARGE SCALE GENOMIC DNA]</scope>
    <source>
        <strain evidence="7">IAEA</strain>
    </source>
</reference>
<feature type="coiled-coil region" evidence="4">
    <location>
        <begin position="102"/>
        <end position="129"/>
    </location>
</feature>
<evidence type="ECO:0000256" key="3">
    <source>
        <dbReference type="ARBA" id="ARBA00038201"/>
    </source>
</evidence>
<dbReference type="GO" id="GO:0005737">
    <property type="term" value="C:cytoplasm"/>
    <property type="evidence" value="ECO:0007669"/>
    <property type="project" value="TreeGrafter"/>
</dbReference>
<dbReference type="Pfam" id="PF10366">
    <property type="entry name" value="Vps39_1"/>
    <property type="match status" value="1"/>
</dbReference>
<feature type="domain" description="Vacuolar sorting protein 39/Transforming growth factor beta receptor-associated" evidence="5">
    <location>
        <begin position="2"/>
        <end position="61"/>
    </location>
</feature>
<accession>A0A1B0BP95</accession>
<sequence length="151" mass="17775">MSELIILYQTNGKHRKALELLQAQAIKEGSSLYGHERTIHYLQQLGSSHLQLILEFSDWVLKAGPEQGLRTYTEDFIEVENLPRVLDFLLTRHKLLVIPYLEHQYLEKLQQLMKELEKVEEECENKWRESSIGDEKDFIDRGNMTCRSIDT</sequence>
<dbReference type="Proteomes" id="UP000092460">
    <property type="component" value="Unassembled WGS sequence"/>
</dbReference>
<evidence type="ECO:0000259" key="5">
    <source>
        <dbReference type="Pfam" id="PF10366"/>
    </source>
</evidence>
<dbReference type="VEuPathDB" id="VectorBase:GPPI036259"/>
<evidence type="ECO:0000256" key="4">
    <source>
        <dbReference type="SAM" id="Coils"/>
    </source>
</evidence>
<organism evidence="6 7">
    <name type="scientific">Glossina palpalis gambiensis</name>
    <dbReference type="NCBI Taxonomy" id="67801"/>
    <lineage>
        <taxon>Eukaryota</taxon>
        <taxon>Metazoa</taxon>
        <taxon>Ecdysozoa</taxon>
        <taxon>Arthropoda</taxon>
        <taxon>Hexapoda</taxon>
        <taxon>Insecta</taxon>
        <taxon>Pterygota</taxon>
        <taxon>Neoptera</taxon>
        <taxon>Endopterygota</taxon>
        <taxon>Diptera</taxon>
        <taxon>Brachycera</taxon>
        <taxon>Muscomorpha</taxon>
        <taxon>Hippoboscoidea</taxon>
        <taxon>Glossinidae</taxon>
        <taxon>Glossina</taxon>
    </lineage>
</organism>
<comment type="similarity">
    <text evidence="3">Belongs to the VAM6/VPS39 family.</text>
</comment>
<evidence type="ECO:0000313" key="6">
    <source>
        <dbReference type="EnsemblMetazoa" id="GPPI036259-PA"/>
    </source>
</evidence>
<dbReference type="GO" id="GO:0006914">
    <property type="term" value="P:autophagy"/>
    <property type="evidence" value="ECO:0007669"/>
    <property type="project" value="TreeGrafter"/>
</dbReference>
<reference evidence="6" key="2">
    <citation type="submission" date="2020-05" db="UniProtKB">
        <authorList>
            <consortium name="EnsemblMetazoa"/>
        </authorList>
    </citation>
    <scope>IDENTIFICATION</scope>
    <source>
        <strain evidence="6">IAEA</strain>
    </source>
</reference>
<protein>
    <recommendedName>
        <fullName evidence="5">Vacuolar sorting protein 39/Transforming growth factor beta receptor-associated domain-containing protein</fullName>
    </recommendedName>
</protein>
<dbReference type="EnsemblMetazoa" id="GPPI036259-RA">
    <property type="protein sequence ID" value="GPPI036259-PA"/>
    <property type="gene ID" value="GPPI036259"/>
</dbReference>
<dbReference type="PANTHER" id="PTHR12894">
    <property type="entry name" value="CNH DOMAIN CONTAINING"/>
    <property type="match status" value="1"/>
</dbReference>
<dbReference type="GO" id="GO:0034058">
    <property type="term" value="P:endosomal vesicle fusion"/>
    <property type="evidence" value="ECO:0007669"/>
    <property type="project" value="TreeGrafter"/>
</dbReference>
<dbReference type="PANTHER" id="PTHR12894:SF49">
    <property type="entry name" value="VAM6_VPS39-LIKE PROTEIN"/>
    <property type="match status" value="1"/>
</dbReference>
<dbReference type="GO" id="GO:0016020">
    <property type="term" value="C:membrane"/>
    <property type="evidence" value="ECO:0007669"/>
    <property type="project" value="TreeGrafter"/>
</dbReference>
<evidence type="ECO:0000256" key="1">
    <source>
        <dbReference type="ARBA" id="ARBA00004184"/>
    </source>
</evidence>
<name>A0A1B0BP95_9MUSC</name>
<dbReference type="EMBL" id="JXJN01017872">
    <property type="status" value="NOT_ANNOTATED_CDS"/>
    <property type="molecule type" value="Genomic_DNA"/>
</dbReference>
<dbReference type="STRING" id="67801.A0A1B0BP95"/>
<dbReference type="InterPro" id="IPR032914">
    <property type="entry name" value="Vam6/VPS39/TRAP1"/>
</dbReference>
<keyword evidence="2" id="KW-0472">Membrane</keyword>
<dbReference type="GO" id="GO:0012505">
    <property type="term" value="C:endomembrane system"/>
    <property type="evidence" value="ECO:0007669"/>
    <property type="project" value="UniProtKB-SubCell"/>
</dbReference>
<keyword evidence="7" id="KW-1185">Reference proteome</keyword>
<dbReference type="AlphaFoldDB" id="A0A1B0BP95"/>
<evidence type="ECO:0000313" key="7">
    <source>
        <dbReference type="Proteomes" id="UP000092460"/>
    </source>
</evidence>
<keyword evidence="4" id="KW-0175">Coiled coil</keyword>